<keyword evidence="3 7" id="KW-0223">Dioxygenase</keyword>
<dbReference type="AlphaFoldDB" id="A0A640WDL8"/>
<protein>
    <submittedName>
        <fullName evidence="7">Taurine dioxygenase</fullName>
    </submittedName>
</protein>
<evidence type="ECO:0000313" key="7">
    <source>
        <dbReference type="EMBL" id="KAA0017501.1"/>
    </source>
</evidence>
<comment type="caution">
    <text evidence="7">The sequence shown here is derived from an EMBL/GenBank/DDBJ whole genome shotgun (WGS) entry which is preliminary data.</text>
</comment>
<feature type="domain" description="TauD/TfdA-like" evidence="6">
    <location>
        <begin position="8"/>
        <end position="286"/>
    </location>
</feature>
<evidence type="ECO:0000259" key="6">
    <source>
        <dbReference type="Pfam" id="PF02668"/>
    </source>
</evidence>
<keyword evidence="5" id="KW-0408">Iron</keyword>
<dbReference type="Gene3D" id="3.60.130.10">
    <property type="entry name" value="Clavaminate synthase-like"/>
    <property type="match status" value="1"/>
</dbReference>
<evidence type="ECO:0000313" key="8">
    <source>
        <dbReference type="Proteomes" id="UP000466024"/>
    </source>
</evidence>
<proteinExistence type="inferred from homology"/>
<gene>
    <name evidence="7" type="ORF">F0A16_13190</name>
</gene>
<dbReference type="PANTHER" id="PTHR30468:SF1">
    <property type="entry name" value="ALPHA-KETOGLUTARATE-DEPENDENT SULFONATE DIOXYGENASE"/>
    <property type="match status" value="1"/>
</dbReference>
<dbReference type="Pfam" id="PF02668">
    <property type="entry name" value="TauD"/>
    <property type="match status" value="1"/>
</dbReference>
<accession>A0A640WDL8</accession>
<dbReference type="PANTHER" id="PTHR30468">
    <property type="entry name" value="ALPHA-KETOGLUTARATE-DEPENDENT SULFONATE DIOXYGENASE"/>
    <property type="match status" value="1"/>
</dbReference>
<keyword evidence="8" id="KW-1185">Reference proteome</keyword>
<comment type="similarity">
    <text evidence="1">Belongs to the TfdA dioxygenase family.</text>
</comment>
<evidence type="ECO:0000256" key="3">
    <source>
        <dbReference type="ARBA" id="ARBA00022964"/>
    </source>
</evidence>
<dbReference type="SUPFAM" id="SSF51197">
    <property type="entry name" value="Clavaminate synthase-like"/>
    <property type="match status" value="1"/>
</dbReference>
<dbReference type="GO" id="GO:0046872">
    <property type="term" value="F:metal ion binding"/>
    <property type="evidence" value="ECO:0007669"/>
    <property type="project" value="UniProtKB-KW"/>
</dbReference>
<evidence type="ECO:0000256" key="1">
    <source>
        <dbReference type="ARBA" id="ARBA00005896"/>
    </source>
</evidence>
<sequence>MPYRTLDVKPTAGAIGAEISGLDLGTPLSARQWDEFNLAFQEYQVLFFYDQQLTRDQHLSLGRRFGELHIHPMTPGPEGYPEIFPIHADANSSNDVREIRQGRRRAINGNHWHSDVSCDEEPPLGSLLYLHEVPPVGGDTLFASGYAAFEALSPAMQTFLTGLKSRHSGEENYKLRYAGRQAQDRSAYGFQNGQTYPEAIHPVVRTHPETGRQALFVNPGFTAEIVDLAPAESRALLDFLYHHQTQPEFTVRFRWKPNTLAIWDNRCVLHRAIYDYAGQTRSGERVTIKGDKPYYVDAKPQWSPANVFSG</sequence>
<keyword evidence="2" id="KW-0479">Metal-binding</keyword>
<dbReference type="EMBL" id="VTPX01000007">
    <property type="protein sequence ID" value="KAA0017501.1"/>
    <property type="molecule type" value="Genomic_DNA"/>
</dbReference>
<reference evidence="7 8" key="1">
    <citation type="submission" date="2019-08" db="EMBL/GenBank/DDBJ databases">
        <title>Bioinformatics analysis of the strain L3 and L5.</title>
        <authorList>
            <person name="Li X."/>
        </authorList>
    </citation>
    <scope>NUCLEOTIDE SEQUENCE [LARGE SCALE GENOMIC DNA]</scope>
    <source>
        <strain evidence="7 8">L3</strain>
    </source>
</reference>
<dbReference type="GO" id="GO:0006790">
    <property type="term" value="P:sulfur compound metabolic process"/>
    <property type="evidence" value="ECO:0007669"/>
    <property type="project" value="TreeGrafter"/>
</dbReference>
<keyword evidence="4" id="KW-0560">Oxidoreductase</keyword>
<dbReference type="Proteomes" id="UP000466024">
    <property type="component" value="Unassembled WGS sequence"/>
</dbReference>
<evidence type="ECO:0000256" key="5">
    <source>
        <dbReference type="ARBA" id="ARBA00023004"/>
    </source>
</evidence>
<dbReference type="GO" id="GO:0005737">
    <property type="term" value="C:cytoplasm"/>
    <property type="evidence" value="ECO:0007669"/>
    <property type="project" value="TreeGrafter"/>
</dbReference>
<name>A0A640WDL8_9GAMM</name>
<evidence type="ECO:0000256" key="2">
    <source>
        <dbReference type="ARBA" id="ARBA00022723"/>
    </source>
</evidence>
<organism evidence="7 8">
    <name type="scientific">Salinicola corii</name>
    <dbReference type="NCBI Taxonomy" id="2606937"/>
    <lineage>
        <taxon>Bacteria</taxon>
        <taxon>Pseudomonadati</taxon>
        <taxon>Pseudomonadota</taxon>
        <taxon>Gammaproteobacteria</taxon>
        <taxon>Oceanospirillales</taxon>
        <taxon>Halomonadaceae</taxon>
        <taxon>Salinicola</taxon>
    </lineage>
</organism>
<dbReference type="InterPro" id="IPR042098">
    <property type="entry name" value="TauD-like_sf"/>
</dbReference>
<evidence type="ECO:0000256" key="4">
    <source>
        <dbReference type="ARBA" id="ARBA00023002"/>
    </source>
</evidence>
<dbReference type="InterPro" id="IPR003819">
    <property type="entry name" value="TauD/TfdA-like"/>
</dbReference>
<dbReference type="InterPro" id="IPR051323">
    <property type="entry name" value="AtsK-like"/>
</dbReference>
<dbReference type="GO" id="GO:0000908">
    <property type="term" value="F:taurine dioxygenase activity"/>
    <property type="evidence" value="ECO:0007669"/>
    <property type="project" value="TreeGrafter"/>
</dbReference>
<dbReference type="RefSeq" id="WP_149435868.1">
    <property type="nucleotide sequence ID" value="NZ_VTPX01000007.1"/>
</dbReference>